<dbReference type="GO" id="GO:0019899">
    <property type="term" value="F:enzyme binding"/>
    <property type="evidence" value="ECO:0007669"/>
    <property type="project" value="TreeGrafter"/>
</dbReference>
<keyword evidence="4" id="KW-0539">Nucleus</keyword>
<dbReference type="Pfam" id="PF15684">
    <property type="entry name" value="AROS"/>
    <property type="match status" value="1"/>
</dbReference>
<evidence type="ECO:0000256" key="2">
    <source>
        <dbReference type="ARBA" id="ARBA00007318"/>
    </source>
</evidence>
<evidence type="ECO:0000256" key="3">
    <source>
        <dbReference type="ARBA" id="ARBA00016855"/>
    </source>
</evidence>
<evidence type="ECO:0000256" key="5">
    <source>
        <dbReference type="ARBA" id="ARBA00032748"/>
    </source>
</evidence>
<reference evidence="6" key="2">
    <citation type="journal article" date="2023" name="Commun. Biol.">
        <title>Intrasexual cuticular hydrocarbon dimorphism in a wasp sheds light on hydrocarbon biosynthesis genes in Hymenoptera.</title>
        <authorList>
            <person name="Moris V.C."/>
            <person name="Podsiadlowski L."/>
            <person name="Martin S."/>
            <person name="Oeyen J.P."/>
            <person name="Donath A."/>
            <person name="Petersen M."/>
            <person name="Wilbrandt J."/>
            <person name="Misof B."/>
            <person name="Liedtke D."/>
            <person name="Thamm M."/>
            <person name="Scheiner R."/>
            <person name="Schmitt T."/>
            <person name="Niehuis O."/>
        </authorList>
    </citation>
    <scope>NUCLEOTIDE SEQUENCE</scope>
    <source>
        <strain evidence="6">GBR_01_08_01A</strain>
    </source>
</reference>
<proteinExistence type="inferred from homology"/>
<comment type="subcellular location">
    <subcellularLocation>
        <location evidence="1">Nucleus</location>
        <location evidence="1">Nucleolus</location>
    </subcellularLocation>
</comment>
<sequence>MSNSLVRKSLELSGYEDLKKEKKKKKQNGYKGALELIPAKHRIISPKEKTNINIVLGRVSKTTVYEVKKQIESKQDNTEENVKNLLLLSSNRIDRKTVNKVLKRAAKKRHVAKEKKKVKQETTAFTEEDFKKFEQEYVDQ</sequence>
<organism evidence="6 7">
    <name type="scientific">Odynerus spinipes</name>
    <dbReference type="NCBI Taxonomy" id="1348599"/>
    <lineage>
        <taxon>Eukaryota</taxon>
        <taxon>Metazoa</taxon>
        <taxon>Ecdysozoa</taxon>
        <taxon>Arthropoda</taxon>
        <taxon>Hexapoda</taxon>
        <taxon>Insecta</taxon>
        <taxon>Pterygota</taxon>
        <taxon>Neoptera</taxon>
        <taxon>Endopterygota</taxon>
        <taxon>Hymenoptera</taxon>
        <taxon>Apocrita</taxon>
        <taxon>Aculeata</taxon>
        <taxon>Vespoidea</taxon>
        <taxon>Vespidae</taxon>
        <taxon>Eumeninae</taxon>
        <taxon>Odynerus</taxon>
    </lineage>
</organism>
<protein>
    <recommendedName>
        <fullName evidence="3">Active regulator of SIRT1</fullName>
    </recommendedName>
    <alternativeName>
        <fullName evidence="5">40S ribosomal protein S19-binding protein 1</fullName>
    </alternativeName>
</protein>
<dbReference type="PANTHER" id="PTHR31454:SF2">
    <property type="entry name" value="ACTIVE REGULATOR OF SIRT1"/>
    <property type="match status" value="1"/>
</dbReference>
<gene>
    <name evidence="6" type="ORF">KPH14_003808</name>
</gene>
<dbReference type="EMBL" id="JAIFRP010000006">
    <property type="protein sequence ID" value="KAK2587691.1"/>
    <property type="molecule type" value="Genomic_DNA"/>
</dbReference>
<dbReference type="InterPro" id="IPR023262">
    <property type="entry name" value="AROS"/>
</dbReference>
<evidence type="ECO:0000256" key="4">
    <source>
        <dbReference type="ARBA" id="ARBA00023242"/>
    </source>
</evidence>
<dbReference type="PANTHER" id="PTHR31454">
    <property type="entry name" value="ACTIVE REGULATOR OF SIRT1"/>
    <property type="match status" value="1"/>
</dbReference>
<keyword evidence="7" id="KW-1185">Reference proteome</keyword>
<dbReference type="AlphaFoldDB" id="A0AAD9RYT3"/>
<evidence type="ECO:0000256" key="1">
    <source>
        <dbReference type="ARBA" id="ARBA00004604"/>
    </source>
</evidence>
<accession>A0AAD9RYT3</accession>
<comment type="similarity">
    <text evidence="2">Belongs to the AROS family.</text>
</comment>
<comment type="caution">
    <text evidence="6">The sequence shown here is derived from an EMBL/GenBank/DDBJ whole genome shotgun (WGS) entry which is preliminary data.</text>
</comment>
<dbReference type="GO" id="GO:0005730">
    <property type="term" value="C:nucleolus"/>
    <property type="evidence" value="ECO:0007669"/>
    <property type="project" value="UniProtKB-SubCell"/>
</dbReference>
<dbReference type="PRINTS" id="PR02029">
    <property type="entry name" value="ACTREGSIRT1"/>
</dbReference>
<dbReference type="Proteomes" id="UP001258017">
    <property type="component" value="Unassembled WGS sequence"/>
</dbReference>
<evidence type="ECO:0000313" key="7">
    <source>
        <dbReference type="Proteomes" id="UP001258017"/>
    </source>
</evidence>
<name>A0AAD9RYT3_9HYME</name>
<reference evidence="6" key="1">
    <citation type="submission" date="2021-08" db="EMBL/GenBank/DDBJ databases">
        <authorList>
            <person name="Misof B."/>
            <person name="Oliver O."/>
            <person name="Podsiadlowski L."/>
            <person name="Donath A."/>
            <person name="Peters R."/>
            <person name="Mayer C."/>
            <person name="Rust J."/>
            <person name="Gunkel S."/>
            <person name="Lesny P."/>
            <person name="Martin S."/>
            <person name="Oeyen J.P."/>
            <person name="Petersen M."/>
            <person name="Panagiotis P."/>
            <person name="Wilbrandt J."/>
            <person name="Tanja T."/>
        </authorList>
    </citation>
    <scope>NUCLEOTIDE SEQUENCE</scope>
    <source>
        <strain evidence="6">GBR_01_08_01A</strain>
        <tissue evidence="6">Thorax + abdomen</tissue>
    </source>
</reference>
<evidence type="ECO:0000313" key="6">
    <source>
        <dbReference type="EMBL" id="KAK2587691.1"/>
    </source>
</evidence>